<proteinExistence type="predicted"/>
<protein>
    <submittedName>
        <fullName evidence="1">Uncharacterized protein</fullName>
    </submittedName>
</protein>
<evidence type="ECO:0000313" key="1">
    <source>
        <dbReference type="EMBL" id="KAG0419438.1"/>
    </source>
</evidence>
<evidence type="ECO:0000313" key="2">
    <source>
        <dbReference type="Proteomes" id="UP000805193"/>
    </source>
</evidence>
<dbReference type="EMBL" id="JABSTQ010010622">
    <property type="protein sequence ID" value="KAG0419438.1"/>
    <property type="molecule type" value="Genomic_DNA"/>
</dbReference>
<keyword evidence="2" id="KW-1185">Reference proteome</keyword>
<comment type="caution">
    <text evidence="1">The sequence shown here is derived from an EMBL/GenBank/DDBJ whole genome shotgun (WGS) entry which is preliminary data.</text>
</comment>
<accession>A0AC60PGP9</accession>
<sequence>MTLHLKAMSNAEEQENELLVLESIFDASVFSVDKGQPPTGHFLACVTLPKPFYVLIPKVNAPGEMEDLGVEYLPPIRLDFELPETYPSESPPSFCISCPWLTLRELERLSLALDQCWQREPNVVVLYRWMGLLQDEALEHLQLETNHSLKPLVQDLAWLPSRPGEWRKRCFQSRGKLQYDCRCFKEWLDHRQLAPMLREYNAQEKRRVFDSEWLTCQVCLTSKLGREFEPLVGCGHPFCRECLEQHFRIQVESGATLCCPQEGCTAQALPTQVKALVGEALGTRYEEHLLSQYLASQADLTYCPRLQCQQAVVTEPDLPMARCPSCHFVFCLYCRMVYHGVQPCRLKPGEQRAIRDQYLNGSAAEKRQMEKRYGRRTLQLVVDESLSQDWMQEHSKKCPHCAVSIEKQDGCNKMTCWRCGTYFCWLCAVPLKSATNPYQHFSDPNSPCFNKLFEGIQGAEDFDDNHELGEFLL</sequence>
<gene>
    <name evidence="1" type="ORF">HPB47_004109</name>
</gene>
<organism evidence="1 2">
    <name type="scientific">Ixodes persulcatus</name>
    <name type="common">Taiga tick</name>
    <dbReference type="NCBI Taxonomy" id="34615"/>
    <lineage>
        <taxon>Eukaryota</taxon>
        <taxon>Metazoa</taxon>
        <taxon>Ecdysozoa</taxon>
        <taxon>Arthropoda</taxon>
        <taxon>Chelicerata</taxon>
        <taxon>Arachnida</taxon>
        <taxon>Acari</taxon>
        <taxon>Parasitiformes</taxon>
        <taxon>Ixodida</taxon>
        <taxon>Ixodoidea</taxon>
        <taxon>Ixodidae</taxon>
        <taxon>Ixodinae</taxon>
        <taxon>Ixodes</taxon>
    </lineage>
</organism>
<dbReference type="Proteomes" id="UP000805193">
    <property type="component" value="Unassembled WGS sequence"/>
</dbReference>
<reference evidence="1 2" key="1">
    <citation type="journal article" date="2020" name="Cell">
        <title>Large-Scale Comparative Analyses of Tick Genomes Elucidate Their Genetic Diversity and Vector Capacities.</title>
        <authorList>
            <consortium name="Tick Genome and Microbiome Consortium (TIGMIC)"/>
            <person name="Jia N."/>
            <person name="Wang J."/>
            <person name="Shi W."/>
            <person name="Du L."/>
            <person name="Sun Y."/>
            <person name="Zhan W."/>
            <person name="Jiang J.F."/>
            <person name="Wang Q."/>
            <person name="Zhang B."/>
            <person name="Ji P."/>
            <person name="Bell-Sakyi L."/>
            <person name="Cui X.M."/>
            <person name="Yuan T.T."/>
            <person name="Jiang B.G."/>
            <person name="Yang W.F."/>
            <person name="Lam T.T."/>
            <person name="Chang Q.C."/>
            <person name="Ding S.J."/>
            <person name="Wang X.J."/>
            <person name="Zhu J.G."/>
            <person name="Ruan X.D."/>
            <person name="Zhao L."/>
            <person name="Wei J.T."/>
            <person name="Ye R.Z."/>
            <person name="Que T.C."/>
            <person name="Du C.H."/>
            <person name="Zhou Y.H."/>
            <person name="Cheng J.X."/>
            <person name="Dai P.F."/>
            <person name="Guo W.B."/>
            <person name="Han X.H."/>
            <person name="Huang E.J."/>
            <person name="Li L.F."/>
            <person name="Wei W."/>
            <person name="Gao Y.C."/>
            <person name="Liu J.Z."/>
            <person name="Shao H.Z."/>
            <person name="Wang X."/>
            <person name="Wang C.C."/>
            <person name="Yang T.C."/>
            <person name="Huo Q.B."/>
            <person name="Li W."/>
            <person name="Chen H.Y."/>
            <person name="Chen S.E."/>
            <person name="Zhou L.G."/>
            <person name="Ni X.B."/>
            <person name="Tian J.H."/>
            <person name="Sheng Y."/>
            <person name="Liu T."/>
            <person name="Pan Y.S."/>
            <person name="Xia L.Y."/>
            <person name="Li J."/>
            <person name="Zhao F."/>
            <person name="Cao W.C."/>
        </authorList>
    </citation>
    <scope>NUCLEOTIDE SEQUENCE [LARGE SCALE GENOMIC DNA]</scope>
    <source>
        <strain evidence="1">Iper-2018</strain>
    </source>
</reference>
<name>A0AC60PGP9_IXOPE</name>